<dbReference type="PANTHER" id="PTHR45649">
    <property type="entry name" value="AMINO-ACID PERMEASE BAT1"/>
    <property type="match status" value="1"/>
</dbReference>
<dbReference type="PANTHER" id="PTHR45649:SF1">
    <property type="entry name" value="TRANSPORTER, PUTATIVE (EUROFUNG)-RELATED"/>
    <property type="match status" value="1"/>
</dbReference>
<feature type="transmembrane region" description="Helical" evidence="6">
    <location>
        <begin position="470"/>
        <end position="489"/>
    </location>
</feature>
<evidence type="ECO:0000313" key="8">
    <source>
        <dbReference type="Proteomes" id="UP000799324"/>
    </source>
</evidence>
<dbReference type="Pfam" id="PF13520">
    <property type="entry name" value="AA_permease_2"/>
    <property type="match status" value="1"/>
</dbReference>
<feature type="non-terminal residue" evidence="7">
    <location>
        <position position="495"/>
    </location>
</feature>
<feature type="transmembrane region" description="Helical" evidence="6">
    <location>
        <begin position="371"/>
        <end position="393"/>
    </location>
</feature>
<feature type="transmembrane region" description="Helical" evidence="6">
    <location>
        <begin position="345"/>
        <end position="365"/>
    </location>
</feature>
<dbReference type="EMBL" id="MU004336">
    <property type="protein sequence ID" value="KAF2656483.1"/>
    <property type="molecule type" value="Genomic_DNA"/>
</dbReference>
<evidence type="ECO:0000256" key="4">
    <source>
        <dbReference type="ARBA" id="ARBA00022989"/>
    </source>
</evidence>
<evidence type="ECO:0000256" key="1">
    <source>
        <dbReference type="ARBA" id="ARBA00004141"/>
    </source>
</evidence>
<reference evidence="7" key="1">
    <citation type="journal article" date="2020" name="Stud. Mycol.">
        <title>101 Dothideomycetes genomes: a test case for predicting lifestyles and emergence of pathogens.</title>
        <authorList>
            <person name="Haridas S."/>
            <person name="Albert R."/>
            <person name="Binder M."/>
            <person name="Bloem J."/>
            <person name="Labutti K."/>
            <person name="Salamov A."/>
            <person name="Andreopoulos B."/>
            <person name="Baker S."/>
            <person name="Barry K."/>
            <person name="Bills G."/>
            <person name="Bluhm B."/>
            <person name="Cannon C."/>
            <person name="Castanera R."/>
            <person name="Culley D."/>
            <person name="Daum C."/>
            <person name="Ezra D."/>
            <person name="Gonzalez J."/>
            <person name="Henrissat B."/>
            <person name="Kuo A."/>
            <person name="Liang C."/>
            <person name="Lipzen A."/>
            <person name="Lutzoni F."/>
            <person name="Magnuson J."/>
            <person name="Mondo S."/>
            <person name="Nolan M."/>
            <person name="Ohm R."/>
            <person name="Pangilinan J."/>
            <person name="Park H.-J."/>
            <person name="Ramirez L."/>
            <person name="Alfaro M."/>
            <person name="Sun H."/>
            <person name="Tritt A."/>
            <person name="Yoshinaga Y."/>
            <person name="Zwiers L.-H."/>
            <person name="Turgeon B."/>
            <person name="Goodwin S."/>
            <person name="Spatafora J."/>
            <person name="Crous P."/>
            <person name="Grigoriev I."/>
        </authorList>
    </citation>
    <scope>NUCLEOTIDE SEQUENCE</scope>
    <source>
        <strain evidence="7">CBS 122681</strain>
    </source>
</reference>
<keyword evidence="2" id="KW-0813">Transport</keyword>
<dbReference type="GO" id="GO:0016020">
    <property type="term" value="C:membrane"/>
    <property type="evidence" value="ECO:0007669"/>
    <property type="project" value="UniProtKB-SubCell"/>
</dbReference>
<organism evidence="7 8">
    <name type="scientific">Lophiostoma macrostomum CBS 122681</name>
    <dbReference type="NCBI Taxonomy" id="1314788"/>
    <lineage>
        <taxon>Eukaryota</taxon>
        <taxon>Fungi</taxon>
        <taxon>Dikarya</taxon>
        <taxon>Ascomycota</taxon>
        <taxon>Pezizomycotina</taxon>
        <taxon>Dothideomycetes</taxon>
        <taxon>Pleosporomycetidae</taxon>
        <taxon>Pleosporales</taxon>
        <taxon>Lophiostomataceae</taxon>
        <taxon>Lophiostoma</taxon>
    </lineage>
</organism>
<dbReference type="Proteomes" id="UP000799324">
    <property type="component" value="Unassembled WGS sequence"/>
</dbReference>
<name>A0A6A6TC70_9PLEO</name>
<dbReference type="AlphaFoldDB" id="A0A6A6TC70"/>
<feature type="transmembrane region" description="Helical" evidence="6">
    <location>
        <begin position="12"/>
        <end position="33"/>
    </location>
</feature>
<feature type="transmembrane region" description="Helical" evidence="6">
    <location>
        <begin position="436"/>
        <end position="458"/>
    </location>
</feature>
<evidence type="ECO:0000256" key="2">
    <source>
        <dbReference type="ARBA" id="ARBA00022448"/>
    </source>
</evidence>
<dbReference type="GO" id="GO:0022857">
    <property type="term" value="F:transmembrane transporter activity"/>
    <property type="evidence" value="ECO:0007669"/>
    <property type="project" value="InterPro"/>
</dbReference>
<gene>
    <name evidence="7" type="ORF">K491DRAFT_628415</name>
</gene>
<evidence type="ECO:0000256" key="3">
    <source>
        <dbReference type="ARBA" id="ARBA00022692"/>
    </source>
</evidence>
<sequence length="495" mass="53608">MKRTFAFPSMLGFGCIVLSTWEGALVLFALGFQNGGPSGLLYGFIITWFGTLYIFISLSELASMAPVSRGQYCWCFMLAPRRYRRLLGYITGWLTVCGWQGALTSVCLLAGSILQALISLNNPGYVPKAWHALLMMYACIVLAAGINTVGSKFLPAIQGLILFLHVAGFLAILVPVVHLAPEHNSSSEVFALFMNEGGWATQGTSFCLGIISSVYIFLGADSIFHMAEEVEESPLNFPRATIGSVLLNGVLGLGMLITVLFSLGSDLSGLLATPYDYPFIQIFLDSCRSAAGATALAALLLVLIFCSTVGLITTSSRMIWSFSRDCGLPGWQFLCKNDSRTSMPLNAIAVTCVISALLLLISLGSSTALNAVISFTINSFYGSYMVSASVLLYRRIRGDIKEAGTALNGASLDVEYVDEDDAPETRTWGPWQVRGVTGTLINAYACIWMTFVLFWSSWPAVTPVDPSTMNYSIFITLAVAIGSGLYYAVWAKRTY</sequence>
<dbReference type="OrthoDB" id="3257095at2759"/>
<evidence type="ECO:0008006" key="9">
    <source>
        <dbReference type="Google" id="ProtNLM"/>
    </source>
</evidence>
<comment type="subcellular location">
    <subcellularLocation>
        <location evidence="1">Membrane</location>
        <topology evidence="1">Multi-pass membrane protein</topology>
    </subcellularLocation>
</comment>
<keyword evidence="3 6" id="KW-0812">Transmembrane</keyword>
<dbReference type="PIRSF" id="PIRSF006060">
    <property type="entry name" value="AA_transporter"/>
    <property type="match status" value="1"/>
</dbReference>
<dbReference type="PROSITE" id="PS51257">
    <property type="entry name" value="PROKAR_LIPOPROTEIN"/>
    <property type="match status" value="1"/>
</dbReference>
<feature type="transmembrane region" description="Helical" evidence="6">
    <location>
        <begin position="86"/>
        <end position="118"/>
    </location>
</feature>
<protein>
    <recommendedName>
        <fullName evidence="9">Amino acid transporter</fullName>
    </recommendedName>
</protein>
<feature type="transmembrane region" description="Helical" evidence="6">
    <location>
        <begin position="200"/>
        <end position="224"/>
    </location>
</feature>
<feature type="transmembrane region" description="Helical" evidence="6">
    <location>
        <begin position="130"/>
        <end position="149"/>
    </location>
</feature>
<dbReference type="Gene3D" id="1.20.1740.10">
    <property type="entry name" value="Amino acid/polyamine transporter I"/>
    <property type="match status" value="1"/>
</dbReference>
<keyword evidence="4 6" id="KW-1133">Transmembrane helix</keyword>
<proteinExistence type="predicted"/>
<feature type="transmembrane region" description="Helical" evidence="6">
    <location>
        <begin position="161"/>
        <end position="180"/>
    </location>
</feature>
<evidence type="ECO:0000256" key="6">
    <source>
        <dbReference type="SAM" id="Phobius"/>
    </source>
</evidence>
<keyword evidence="8" id="KW-1185">Reference proteome</keyword>
<feature type="transmembrane region" description="Helical" evidence="6">
    <location>
        <begin position="39"/>
        <end position="59"/>
    </location>
</feature>
<feature type="transmembrane region" description="Helical" evidence="6">
    <location>
        <begin position="245"/>
        <end position="264"/>
    </location>
</feature>
<evidence type="ECO:0000313" key="7">
    <source>
        <dbReference type="EMBL" id="KAF2656483.1"/>
    </source>
</evidence>
<feature type="transmembrane region" description="Helical" evidence="6">
    <location>
        <begin position="293"/>
        <end position="314"/>
    </location>
</feature>
<accession>A0A6A6TC70</accession>
<evidence type="ECO:0000256" key="5">
    <source>
        <dbReference type="ARBA" id="ARBA00023136"/>
    </source>
</evidence>
<dbReference type="InterPro" id="IPR002293">
    <property type="entry name" value="AA/rel_permease1"/>
</dbReference>
<keyword evidence="5 6" id="KW-0472">Membrane</keyword>